<evidence type="ECO:0008006" key="4">
    <source>
        <dbReference type="Google" id="ProtNLM"/>
    </source>
</evidence>
<feature type="compositionally biased region" description="Pro residues" evidence="1">
    <location>
        <begin position="252"/>
        <end position="265"/>
    </location>
</feature>
<evidence type="ECO:0000313" key="3">
    <source>
        <dbReference type="Proteomes" id="UP000317835"/>
    </source>
</evidence>
<evidence type="ECO:0000313" key="2">
    <source>
        <dbReference type="EMBL" id="QDV35147.1"/>
    </source>
</evidence>
<organism evidence="2 3">
    <name type="scientific">Tautonia plasticadhaerens</name>
    <dbReference type="NCBI Taxonomy" id="2527974"/>
    <lineage>
        <taxon>Bacteria</taxon>
        <taxon>Pseudomonadati</taxon>
        <taxon>Planctomycetota</taxon>
        <taxon>Planctomycetia</taxon>
        <taxon>Isosphaerales</taxon>
        <taxon>Isosphaeraceae</taxon>
        <taxon>Tautonia</taxon>
    </lineage>
</organism>
<dbReference type="Proteomes" id="UP000317835">
    <property type="component" value="Chromosome"/>
</dbReference>
<dbReference type="KEGG" id="tpla:ElP_30500"/>
<name>A0A518H2T9_9BACT</name>
<protein>
    <recommendedName>
        <fullName evidence="4">Glycosyl transferase family 2</fullName>
    </recommendedName>
</protein>
<sequence>MDPSTRTPEAEAGAETNAGAVATIAATEVVSPSGESPGEPLHPLDAHAIRAPLPKSAGIWAVVLTEDEAKAGAVAEGLRRLLGGRGRPIKVVVEPYRHESRADRLARALDGADLPIVLVTSATEPWTEAHLRPLLDAIDRCDHVLGRRRRSLPGRILRWLAAWPWALLFAIPLKDVHSPCRLHRREALELLPPQSASRFLDVELLAKASFFAQLVDEEDVPPLPDSHGPPGFWGDFVDVFRKPVIRREPVPETGPAPDAPPSAPPEDPEGDQEAGDGPGAEDDQVRPDLQDPGPFEDHPS</sequence>
<evidence type="ECO:0000256" key="1">
    <source>
        <dbReference type="SAM" id="MobiDB-lite"/>
    </source>
</evidence>
<accession>A0A518H2T9</accession>
<dbReference type="SUPFAM" id="SSF53448">
    <property type="entry name" value="Nucleotide-diphospho-sugar transferases"/>
    <property type="match status" value="1"/>
</dbReference>
<reference evidence="2 3" key="1">
    <citation type="submission" date="2019-02" db="EMBL/GenBank/DDBJ databases">
        <title>Deep-cultivation of Planctomycetes and their phenomic and genomic characterization uncovers novel biology.</title>
        <authorList>
            <person name="Wiegand S."/>
            <person name="Jogler M."/>
            <person name="Boedeker C."/>
            <person name="Pinto D."/>
            <person name="Vollmers J."/>
            <person name="Rivas-Marin E."/>
            <person name="Kohn T."/>
            <person name="Peeters S.H."/>
            <person name="Heuer A."/>
            <person name="Rast P."/>
            <person name="Oberbeckmann S."/>
            <person name="Bunk B."/>
            <person name="Jeske O."/>
            <person name="Meyerdierks A."/>
            <person name="Storesund J.E."/>
            <person name="Kallscheuer N."/>
            <person name="Luecker S."/>
            <person name="Lage O.M."/>
            <person name="Pohl T."/>
            <person name="Merkel B.J."/>
            <person name="Hornburger P."/>
            <person name="Mueller R.-W."/>
            <person name="Bruemmer F."/>
            <person name="Labrenz M."/>
            <person name="Spormann A.M."/>
            <person name="Op den Camp H."/>
            <person name="Overmann J."/>
            <person name="Amann R."/>
            <person name="Jetten M.S.M."/>
            <person name="Mascher T."/>
            <person name="Medema M.H."/>
            <person name="Devos D.P."/>
            <person name="Kaster A.-K."/>
            <person name="Ovreas L."/>
            <person name="Rohde M."/>
            <person name="Galperin M.Y."/>
            <person name="Jogler C."/>
        </authorList>
    </citation>
    <scope>NUCLEOTIDE SEQUENCE [LARGE SCALE GENOMIC DNA]</scope>
    <source>
        <strain evidence="2 3">ElP</strain>
    </source>
</reference>
<dbReference type="InterPro" id="IPR029044">
    <property type="entry name" value="Nucleotide-diphossugar_trans"/>
</dbReference>
<feature type="compositionally biased region" description="Basic and acidic residues" evidence="1">
    <location>
        <begin position="283"/>
        <end position="300"/>
    </location>
</feature>
<feature type="compositionally biased region" description="Acidic residues" evidence="1">
    <location>
        <begin position="266"/>
        <end position="282"/>
    </location>
</feature>
<gene>
    <name evidence="2" type="ORF">ElP_30500</name>
</gene>
<dbReference type="EMBL" id="CP036426">
    <property type="protein sequence ID" value="QDV35147.1"/>
    <property type="molecule type" value="Genomic_DNA"/>
</dbReference>
<proteinExistence type="predicted"/>
<dbReference type="RefSeq" id="WP_145270548.1">
    <property type="nucleotide sequence ID" value="NZ_CP036426.1"/>
</dbReference>
<dbReference type="OrthoDB" id="9810303at2"/>
<dbReference type="AlphaFoldDB" id="A0A518H2T9"/>
<keyword evidence="3" id="KW-1185">Reference proteome</keyword>
<feature type="region of interest" description="Disordered" evidence="1">
    <location>
        <begin position="247"/>
        <end position="300"/>
    </location>
</feature>